<protein>
    <submittedName>
        <fullName evidence="1">Bifunctional diguanylate cyclase/phosphodiesterase</fullName>
    </submittedName>
</protein>
<evidence type="ECO:0000313" key="1">
    <source>
        <dbReference type="EMBL" id="MFJ1466723.1"/>
    </source>
</evidence>
<keyword evidence="2" id="KW-1185">Reference proteome</keyword>
<organism evidence="1 2">
    <name type="scientific">Massilia orientalis</name>
    <dbReference type="NCBI Taxonomy" id="3050128"/>
    <lineage>
        <taxon>Bacteria</taxon>
        <taxon>Pseudomonadati</taxon>
        <taxon>Pseudomonadota</taxon>
        <taxon>Betaproteobacteria</taxon>
        <taxon>Burkholderiales</taxon>
        <taxon>Oxalobacteraceae</taxon>
        <taxon>Telluria group</taxon>
        <taxon>Massilia</taxon>
    </lineage>
</organism>
<accession>A0ACC7M570</accession>
<comment type="caution">
    <text evidence="1">The sequence shown here is derived from an EMBL/GenBank/DDBJ whole genome shotgun (WGS) entry which is preliminary data.</text>
</comment>
<reference evidence="1" key="1">
    <citation type="submission" date="2024-11" db="EMBL/GenBank/DDBJ databases">
        <title>Description of Massilia orientalis sp. nov., isolated from rhizosphere soil of Ageratina adenophora.</title>
        <authorList>
            <person name="Wang Y."/>
        </authorList>
    </citation>
    <scope>NUCLEOTIDE SEQUENCE</scope>
    <source>
        <strain evidence="1">YIM B02787</strain>
    </source>
</reference>
<name>A0ACC7M570_9BURK</name>
<sequence>MIDTNKVDAYEALVQFLYRAPIGLVQAGLDGTVDMLNPMSSSLLMPLARDGSLDNLFTVLQDVAPQLRAMTADFAAPSGVVCEGLRVQLGDAAAPGGPQVLSLSVLKLDGTRLMATVTDATAEVQREQERLARRLRSQARTDALTRMPNREAVLEQLQQMLGRAPLADGGGFALMFMNCDRFRQVNDALGQAAGDRLLVQIGDRIRATLRPPSDRIDPHAGAGQMAARVGADEFAVVLDGLRSRGDAERVAARLLDALARPHALHGQDIVIRLSMGLVWSADAGASAGEMLRDASIAMVEAKRAGGARCIAFETAMRERAARRADIESDLRQALVEDQLFVVYQPVVGLRPDGATDHAAGVEALVRWRHPVRGVVPPIEFIQVAEESGLIGALGDFVLRSACRDFAAWQRDLGERAPRLLAVNLSRAQLAEPGWPAVVRDVLAQNGMRPDQLQLEVTESLAAQDQQVQQRLHELKAIGVTLALDDFGTGYSSLSSLHQLPVDTVKIDRSFVCQADTSHHHRVLIEATVKVAQSLGMSTVAEGIETEAQAAAVRAQSCAKGQGYLFSRPLASPDLLDWLTTR</sequence>
<dbReference type="EMBL" id="JASNRB020000002">
    <property type="protein sequence ID" value="MFJ1466723.1"/>
    <property type="molecule type" value="Genomic_DNA"/>
</dbReference>
<proteinExistence type="predicted"/>
<dbReference type="Proteomes" id="UP001168096">
    <property type="component" value="Unassembled WGS sequence"/>
</dbReference>
<evidence type="ECO:0000313" key="2">
    <source>
        <dbReference type="Proteomes" id="UP001168096"/>
    </source>
</evidence>
<gene>
    <name evidence="1" type="ORF">QPK29_003280</name>
</gene>